<dbReference type="InterPro" id="IPR037401">
    <property type="entry name" value="SnoaL-like"/>
</dbReference>
<feature type="domain" description="SnoaL-like" evidence="2">
    <location>
        <begin position="81"/>
        <end position="165"/>
    </location>
</feature>
<dbReference type="PANTHER" id="PTHR38436">
    <property type="entry name" value="POLYKETIDE CYCLASE SNOAL-LIKE DOMAIN"/>
    <property type="match status" value="1"/>
</dbReference>
<dbReference type="Proteomes" id="UP001185028">
    <property type="component" value="Unassembled WGS sequence"/>
</dbReference>
<keyword evidence="1" id="KW-0732">Signal</keyword>
<dbReference type="EMBL" id="JAVDQH010000005">
    <property type="protein sequence ID" value="MDR6243819.1"/>
    <property type="molecule type" value="Genomic_DNA"/>
</dbReference>
<dbReference type="PANTHER" id="PTHR38436:SF1">
    <property type="entry name" value="ESTER CYCLASE"/>
    <property type="match status" value="1"/>
</dbReference>
<sequence>MPKKSYALLSMTLASALALSTAGVAGAAASECGTSTTSTASVKAKTTKAATTTASSQQSAEKANQKKLAENKQFVLNMFKDIFTDHKLDTASKYIADDYIQHNPLAGNGREAFVNFFAPFVKQNPQYNVEVKRIIAQGDLVLVHSLAKTNKSDRGMAVVDIFRLERVNGKPIIKEHWDIAQQVPEKSANSNTMFPLPGTPVQVTPASSKQVAANVKLVTTFYNDFFNKKDGDALKKYVDENYIQHNPSVPTGRKPLESFIPMLKSNPDSRNNIVRVIAEGDIVALHVHGQNNKDDRGAAVMDMFRVKTINGKLKIVEHWDVVQEVPEKSANNNTMF</sequence>
<dbReference type="Pfam" id="PF12680">
    <property type="entry name" value="SnoaL_2"/>
    <property type="match status" value="1"/>
</dbReference>
<dbReference type="SUPFAM" id="SSF54427">
    <property type="entry name" value="NTF2-like"/>
    <property type="match status" value="2"/>
</dbReference>
<dbReference type="Gene3D" id="3.10.450.50">
    <property type="match status" value="2"/>
</dbReference>
<keyword evidence="4" id="KW-1185">Reference proteome</keyword>
<dbReference type="RefSeq" id="WP_188777010.1">
    <property type="nucleotide sequence ID" value="NZ_BMMB01000008.1"/>
</dbReference>
<organism evidence="3 4">
    <name type="scientific">Paenibacillus hunanensis</name>
    <dbReference type="NCBI Taxonomy" id="539262"/>
    <lineage>
        <taxon>Bacteria</taxon>
        <taxon>Bacillati</taxon>
        <taxon>Bacillota</taxon>
        <taxon>Bacilli</taxon>
        <taxon>Bacillales</taxon>
        <taxon>Paenibacillaceae</taxon>
        <taxon>Paenibacillus</taxon>
    </lineage>
</organism>
<dbReference type="InterPro" id="IPR032710">
    <property type="entry name" value="NTF2-like_dom_sf"/>
</dbReference>
<comment type="caution">
    <text evidence="3">The sequence shown here is derived from an EMBL/GenBank/DDBJ whole genome shotgun (WGS) entry which is preliminary data.</text>
</comment>
<dbReference type="InterPro" id="IPR009959">
    <property type="entry name" value="Cyclase_SnoaL-like"/>
</dbReference>
<evidence type="ECO:0000259" key="2">
    <source>
        <dbReference type="Pfam" id="PF12680"/>
    </source>
</evidence>
<evidence type="ECO:0000256" key="1">
    <source>
        <dbReference type="SAM" id="SignalP"/>
    </source>
</evidence>
<dbReference type="Pfam" id="PF07366">
    <property type="entry name" value="SnoaL"/>
    <property type="match status" value="1"/>
</dbReference>
<feature type="chain" id="PRO_5047297141" evidence="1">
    <location>
        <begin position="28"/>
        <end position="336"/>
    </location>
</feature>
<proteinExistence type="predicted"/>
<gene>
    <name evidence="3" type="ORF">JOC58_001712</name>
</gene>
<evidence type="ECO:0000313" key="3">
    <source>
        <dbReference type="EMBL" id="MDR6243819.1"/>
    </source>
</evidence>
<feature type="signal peptide" evidence="1">
    <location>
        <begin position="1"/>
        <end position="27"/>
    </location>
</feature>
<accession>A0ABU1IX39</accession>
<reference evidence="3 4" key="1">
    <citation type="submission" date="2023-07" db="EMBL/GenBank/DDBJ databases">
        <title>Genomic Encyclopedia of Type Strains, Phase IV (KMG-IV): sequencing the most valuable type-strain genomes for metagenomic binning, comparative biology and taxonomic classification.</title>
        <authorList>
            <person name="Goeker M."/>
        </authorList>
    </citation>
    <scope>NUCLEOTIDE SEQUENCE [LARGE SCALE GENOMIC DNA]</scope>
    <source>
        <strain evidence="3 4">DSM 22170</strain>
    </source>
</reference>
<name>A0ABU1IX39_9BACL</name>
<evidence type="ECO:0000313" key="4">
    <source>
        <dbReference type="Proteomes" id="UP001185028"/>
    </source>
</evidence>
<protein>
    <submittedName>
        <fullName evidence="3">SnoaL-like aldol condensation-catalyzing enzyme</fullName>
    </submittedName>
</protein>